<dbReference type="SUPFAM" id="SSF52129">
    <property type="entry name" value="Caspase-like"/>
    <property type="match status" value="1"/>
</dbReference>
<feature type="compositionally biased region" description="Basic and acidic residues" evidence="1">
    <location>
        <begin position="601"/>
        <end position="617"/>
    </location>
</feature>
<evidence type="ECO:0000259" key="2">
    <source>
        <dbReference type="Pfam" id="PF00656"/>
    </source>
</evidence>
<dbReference type="PANTHER" id="PTHR48104">
    <property type="entry name" value="METACASPASE-4"/>
    <property type="match status" value="1"/>
</dbReference>
<gene>
    <name evidence="3" type="ORF">GCM10025759_14580</name>
</gene>
<feature type="compositionally biased region" description="Acidic residues" evidence="1">
    <location>
        <begin position="618"/>
        <end position="632"/>
    </location>
</feature>
<evidence type="ECO:0000313" key="4">
    <source>
        <dbReference type="Proteomes" id="UP001501083"/>
    </source>
</evidence>
<proteinExistence type="predicted"/>
<dbReference type="Gene3D" id="3.40.80.10">
    <property type="entry name" value="Peptidoglycan recognition protein-like"/>
    <property type="match status" value="1"/>
</dbReference>
<keyword evidence="4" id="KW-1185">Reference proteome</keyword>
<comment type="caution">
    <text evidence="3">The sequence shown here is derived from an EMBL/GenBank/DDBJ whole genome shotgun (WGS) entry which is preliminary data.</text>
</comment>
<feature type="domain" description="Peptidase C14 caspase" evidence="2">
    <location>
        <begin position="647"/>
        <end position="883"/>
    </location>
</feature>
<dbReference type="PANTHER" id="PTHR48104:SF30">
    <property type="entry name" value="METACASPASE-1"/>
    <property type="match status" value="1"/>
</dbReference>
<evidence type="ECO:0000313" key="3">
    <source>
        <dbReference type="EMBL" id="GAA5073412.1"/>
    </source>
</evidence>
<dbReference type="InterPro" id="IPR011600">
    <property type="entry name" value="Pept_C14_caspase"/>
</dbReference>
<dbReference type="CDD" id="cd06583">
    <property type="entry name" value="PGRP"/>
    <property type="match status" value="1"/>
</dbReference>
<dbReference type="EMBL" id="BAABKY010000002">
    <property type="protein sequence ID" value="GAA5073412.1"/>
    <property type="molecule type" value="Genomic_DNA"/>
</dbReference>
<dbReference type="Proteomes" id="UP001501083">
    <property type="component" value="Unassembled WGS sequence"/>
</dbReference>
<dbReference type="InterPro" id="IPR050452">
    <property type="entry name" value="Metacaspase"/>
</dbReference>
<evidence type="ECO:0000256" key="1">
    <source>
        <dbReference type="SAM" id="MobiDB-lite"/>
    </source>
</evidence>
<name>A0ABP9LCR8_9GAMM</name>
<feature type="region of interest" description="Disordered" evidence="1">
    <location>
        <begin position="601"/>
        <end position="647"/>
    </location>
</feature>
<dbReference type="SUPFAM" id="SSF55846">
    <property type="entry name" value="N-acetylmuramoyl-L-alanine amidase-like"/>
    <property type="match status" value="1"/>
</dbReference>
<organism evidence="3 4">
    <name type="scientific">Lysobacter panacisoli</name>
    <dbReference type="NCBI Taxonomy" id="1255263"/>
    <lineage>
        <taxon>Bacteria</taxon>
        <taxon>Pseudomonadati</taxon>
        <taxon>Pseudomonadota</taxon>
        <taxon>Gammaproteobacteria</taxon>
        <taxon>Lysobacterales</taxon>
        <taxon>Lysobacteraceae</taxon>
        <taxon>Lysobacter</taxon>
    </lineage>
</organism>
<dbReference type="InterPro" id="IPR029030">
    <property type="entry name" value="Caspase-like_dom_sf"/>
</dbReference>
<dbReference type="Pfam" id="PF00656">
    <property type="entry name" value="Peptidase_C14"/>
    <property type="match status" value="1"/>
</dbReference>
<dbReference type="InterPro" id="IPR036505">
    <property type="entry name" value="Amidase/PGRP_sf"/>
</dbReference>
<dbReference type="Gene3D" id="3.40.50.1460">
    <property type="match status" value="1"/>
</dbReference>
<sequence>MRAFHMSKGWSDIAQHLTVDPAGGLWTGRSWDSPPASAVGHNGTAAAGPFMIEVIGNFDKGLDPFDGPQRQAVLGVIAAVLRSAGLDEKALRFHRDFTNAKTCPGTSLDKAVMQREIAALLKGTAGVERSDASDAVLDAGEVRGWFDAQATRGINGLADDPNVIEDPDTAEVPEAEWMLEEQEALAARLDLGPGVEGARRAPLPADALLRRHAINLSKGALSQSGDIDSVTVTPRTIVERHLVDYLETCGQLKRPAHLLFYAHGGLVDEASAICYARTVLPWWLRNGVFPIFFIWESGLFETLRKAPRGARGLSDITDWLLEGITQVVARRVWAEMKLDAGNASEPVLPPQFQGRSGGAWQLAQLLGPVLAKYPNTQLHAVGHSTGPIFLSKFLPLLTAQGRVISTLSYLAPAIRTDRFLQDVKPLLGANKPIRELCMYTMNDDAERDDNCAKIYRKSLLYFVREACDDRNKGRILGLQKDLLDDSTLRTLFGLKSKNDDRISASAGTIAVEFSPPRGSPQMNPKTEALQHGGFDNDAATMVSVLARVLGVPRTVTNASMQFPPASAFATCGLTDATRAAPIIPPGDDDYDGGCPCCRRMSGRESGDRFTDDGRDGFGDDDEAGGDTEPEEDASGRTPPRPSGGGGRRIAVCIGIDAYADQPLQGCVNDSNRWAEALGRSGFEIRPLRDKQATRDAMQGALKRLVDDARSGDELVFQYSGHGAQLPDVSGDEDERFDEAFVPFDYRKGQMLIDDDVREITRGLPDGATLTLFMDCCHSGTISRARARAASNGSRPRLMRFDDETVKRYLDVRSSATRGTKGNGAGSTSPGRGVAHFAACLDSEYAWESGGEGDFTRAAMVVFETAVREGWSNQKFIDAVIRELGTPARQHPRLWNPEPGLGKRKLLGGR</sequence>
<dbReference type="InterPro" id="IPR002502">
    <property type="entry name" value="Amidase_domain"/>
</dbReference>
<accession>A0ABP9LCR8</accession>
<reference evidence="4" key="1">
    <citation type="journal article" date="2019" name="Int. J. Syst. Evol. Microbiol.">
        <title>The Global Catalogue of Microorganisms (GCM) 10K type strain sequencing project: providing services to taxonomists for standard genome sequencing and annotation.</title>
        <authorList>
            <consortium name="The Broad Institute Genomics Platform"/>
            <consortium name="The Broad Institute Genome Sequencing Center for Infectious Disease"/>
            <person name="Wu L."/>
            <person name="Ma J."/>
        </authorList>
    </citation>
    <scope>NUCLEOTIDE SEQUENCE [LARGE SCALE GENOMIC DNA]</scope>
    <source>
        <strain evidence="4">JCM 19212</strain>
    </source>
</reference>
<feature type="region of interest" description="Disordered" evidence="1">
    <location>
        <begin position="890"/>
        <end position="909"/>
    </location>
</feature>
<protein>
    <recommendedName>
        <fullName evidence="2">Peptidase C14 caspase domain-containing protein</fullName>
    </recommendedName>
</protein>